<feature type="domain" description="Exonuclease" evidence="4">
    <location>
        <begin position="2"/>
        <end position="187"/>
    </location>
</feature>
<dbReference type="Pfam" id="PF00929">
    <property type="entry name" value="RNase_T"/>
    <property type="match status" value="1"/>
</dbReference>
<dbReference type="SUPFAM" id="SSF53098">
    <property type="entry name" value="Ribonuclease H-like"/>
    <property type="match status" value="1"/>
</dbReference>
<evidence type="ECO:0000256" key="3">
    <source>
        <dbReference type="ARBA" id="ARBA00022839"/>
    </source>
</evidence>
<gene>
    <name evidence="5" type="ORF">C4N18_07400</name>
</gene>
<keyword evidence="3 5" id="KW-0269">Exonuclease</keyword>
<organism evidence="5 6">
    <name type="scientific">Fusobacterium varium ATCC 27725</name>
    <dbReference type="NCBI Taxonomy" id="469618"/>
    <lineage>
        <taxon>Bacteria</taxon>
        <taxon>Fusobacteriati</taxon>
        <taxon>Fusobacteriota</taxon>
        <taxon>Fusobacteriia</taxon>
        <taxon>Fusobacteriales</taxon>
        <taxon>Fusobacteriaceae</taxon>
        <taxon>Fusobacterium</taxon>
    </lineage>
</organism>
<dbReference type="Gene3D" id="3.30.420.10">
    <property type="entry name" value="Ribonuclease H-like superfamily/Ribonuclease H"/>
    <property type="match status" value="1"/>
</dbReference>
<dbReference type="PANTHER" id="PTHR30231">
    <property type="entry name" value="DNA POLYMERASE III SUBUNIT EPSILON"/>
    <property type="match status" value="1"/>
</dbReference>
<dbReference type="RefSeq" id="WP_005950746.1">
    <property type="nucleotide sequence ID" value="NZ_CP028103.1"/>
</dbReference>
<dbReference type="InterPro" id="IPR036397">
    <property type="entry name" value="RNaseH_sf"/>
</dbReference>
<proteinExistence type="predicted"/>
<name>A0ABN5JGE7_FUSVA</name>
<keyword evidence="2" id="KW-0378">Hydrolase</keyword>
<evidence type="ECO:0000256" key="1">
    <source>
        <dbReference type="ARBA" id="ARBA00022722"/>
    </source>
</evidence>
<reference evidence="6" key="1">
    <citation type="journal article" date="2018" name="MSphere">
        <title>Fusobacterium Genomics Using MinION and Illumina Sequencing Enables Genome Completion and Correction.</title>
        <authorList>
            <person name="Todd S.M."/>
            <person name="Settlage R.E."/>
            <person name="Lahmers K.K."/>
            <person name="Slade D.J."/>
        </authorList>
    </citation>
    <scope>NUCLEOTIDE SEQUENCE [LARGE SCALE GENOMIC DNA]</scope>
    <source>
        <strain evidence="6">ATCC 27725</strain>
    </source>
</reference>
<dbReference type="SMART" id="SM00479">
    <property type="entry name" value="EXOIII"/>
    <property type="match status" value="1"/>
</dbReference>
<evidence type="ECO:0000259" key="4">
    <source>
        <dbReference type="SMART" id="SM00479"/>
    </source>
</evidence>
<sequence>MKILFIDTETGGITEKSALIQLSGIVQIGKEVAEEFNFYVKPFPGSEVTDEALKIQGRTREEIEKYDSEEVVFRKFMKILNKHIDKYNKEDKFLVGGYNVRFDIDVINKFLRRNGEKYLFSYIQATTLDPLQWIAALQLLKKIPVLKDNKLETWCNHFGIELKAHDSLEDIKATKALTKKMMLLMREK</sequence>
<dbReference type="CDD" id="cd06127">
    <property type="entry name" value="DEDDh"/>
    <property type="match status" value="1"/>
</dbReference>
<dbReference type="PANTHER" id="PTHR30231:SF4">
    <property type="entry name" value="PROTEIN NEN2"/>
    <property type="match status" value="1"/>
</dbReference>
<evidence type="ECO:0000313" key="5">
    <source>
        <dbReference type="EMBL" id="AVQ31045.1"/>
    </source>
</evidence>
<accession>A0ABN5JGE7</accession>
<dbReference type="InterPro" id="IPR013520">
    <property type="entry name" value="Ribonucl_H"/>
</dbReference>
<keyword evidence="1" id="KW-0540">Nuclease</keyword>
<evidence type="ECO:0000313" key="6">
    <source>
        <dbReference type="Proteomes" id="UP000241238"/>
    </source>
</evidence>
<dbReference type="GO" id="GO:0004527">
    <property type="term" value="F:exonuclease activity"/>
    <property type="evidence" value="ECO:0007669"/>
    <property type="project" value="UniProtKB-KW"/>
</dbReference>
<dbReference type="Proteomes" id="UP000241238">
    <property type="component" value="Chromosome"/>
</dbReference>
<dbReference type="InterPro" id="IPR012337">
    <property type="entry name" value="RNaseH-like_sf"/>
</dbReference>
<dbReference type="GeneID" id="77467816"/>
<evidence type="ECO:0000256" key="2">
    <source>
        <dbReference type="ARBA" id="ARBA00022801"/>
    </source>
</evidence>
<dbReference type="EMBL" id="CP028103">
    <property type="protein sequence ID" value="AVQ31045.1"/>
    <property type="molecule type" value="Genomic_DNA"/>
</dbReference>
<protein>
    <submittedName>
        <fullName evidence="5">3'-5' exonuclease</fullName>
    </submittedName>
</protein>
<keyword evidence="6" id="KW-1185">Reference proteome</keyword>